<dbReference type="InterPro" id="IPR001029">
    <property type="entry name" value="Flagellin_N"/>
</dbReference>
<accession>A0ABT0AGC8</accession>
<keyword evidence="4" id="KW-0975">Bacterial flagellum</keyword>
<evidence type="ECO:0000259" key="6">
    <source>
        <dbReference type="Pfam" id="PF00669"/>
    </source>
</evidence>
<feature type="coiled-coil region" evidence="5">
    <location>
        <begin position="12"/>
        <end position="39"/>
    </location>
</feature>
<evidence type="ECO:0000256" key="3">
    <source>
        <dbReference type="ARBA" id="ARBA00005709"/>
    </source>
</evidence>
<name>A0ABT0AGC8_9SPHN</name>
<dbReference type="Proteomes" id="UP001162802">
    <property type="component" value="Unassembled WGS sequence"/>
</dbReference>
<sequence length="306" mass="32009">MPIVSTSTSAFYERARADMKDLRSQAETLQAQLGSGEKLTRSSDDPVAASRLRALGRLEKLSEIDAANASRANADLTLADAAMSDMADAIIRAQELAAQAANDTITDSQRTAIGQELEQIFGNLVGLSNARDSNGHALFGGESAGDAYGLDAGGNAVYVGTPNTSNLPLGEGQSVTRSMPGPQFLSFTDTSGNPSDTMATIKALAVALQSGTPDPTGAAREALGNLQTGLDTLTTGQTVIGTRLAWIELTDNRRIDLQELRQTEESNIGATDIATTIATLQETLTVLEASQASFTKLAGLTLFDKL</sequence>
<keyword evidence="8" id="KW-1185">Reference proteome</keyword>
<keyword evidence="7" id="KW-0969">Cilium</keyword>
<comment type="subcellular location">
    <subcellularLocation>
        <location evidence="1">Bacterial flagellum</location>
    </subcellularLocation>
    <subcellularLocation>
        <location evidence="2">Secreted</location>
    </subcellularLocation>
</comment>
<gene>
    <name evidence="7" type="ORF">MTR65_16210</name>
</gene>
<proteinExistence type="inferred from homology"/>
<dbReference type="Pfam" id="PF00669">
    <property type="entry name" value="Flagellin_N"/>
    <property type="match status" value="1"/>
</dbReference>
<dbReference type="PANTHER" id="PTHR42792:SF1">
    <property type="entry name" value="FLAGELLAR HOOK-ASSOCIATED PROTEIN 3"/>
    <property type="match status" value="1"/>
</dbReference>
<feature type="domain" description="Flagellin N-terminal" evidence="6">
    <location>
        <begin position="7"/>
        <end position="142"/>
    </location>
</feature>
<reference evidence="7" key="1">
    <citation type="submission" date="2022-03" db="EMBL/GenBank/DDBJ databases">
        <title>Identification of a novel bacterium isolated from mangrove sediments.</title>
        <authorList>
            <person name="Pan X."/>
        </authorList>
    </citation>
    <scope>NUCLEOTIDE SEQUENCE</scope>
    <source>
        <strain evidence="7">B2637</strain>
    </source>
</reference>
<dbReference type="EMBL" id="JALHAT010000035">
    <property type="protein sequence ID" value="MCJ1962237.1"/>
    <property type="molecule type" value="Genomic_DNA"/>
</dbReference>
<organism evidence="7 8">
    <name type="scientific">Novosphingobium mangrovi</name>
    <name type="common">ex Hu et al. 2023</name>
    <dbReference type="NCBI Taxonomy" id="2930094"/>
    <lineage>
        <taxon>Bacteria</taxon>
        <taxon>Pseudomonadati</taxon>
        <taxon>Pseudomonadota</taxon>
        <taxon>Alphaproteobacteria</taxon>
        <taxon>Sphingomonadales</taxon>
        <taxon>Sphingomonadaceae</taxon>
        <taxon>Novosphingobium</taxon>
    </lineage>
</organism>
<keyword evidence="7" id="KW-0282">Flagellum</keyword>
<evidence type="ECO:0000313" key="8">
    <source>
        <dbReference type="Proteomes" id="UP001162802"/>
    </source>
</evidence>
<dbReference type="RefSeq" id="WP_243802027.1">
    <property type="nucleotide sequence ID" value="NZ_JALHAT010000035.1"/>
</dbReference>
<dbReference type="PANTHER" id="PTHR42792">
    <property type="entry name" value="FLAGELLIN"/>
    <property type="match status" value="1"/>
</dbReference>
<evidence type="ECO:0000256" key="5">
    <source>
        <dbReference type="SAM" id="Coils"/>
    </source>
</evidence>
<comment type="similarity">
    <text evidence="3">Belongs to the bacterial flagellin family.</text>
</comment>
<dbReference type="InterPro" id="IPR001492">
    <property type="entry name" value="Flagellin"/>
</dbReference>
<protein>
    <submittedName>
        <fullName evidence="7">Flagellar biosynthesis protein FlgL</fullName>
    </submittedName>
</protein>
<dbReference type="SUPFAM" id="SSF64518">
    <property type="entry name" value="Phase 1 flagellin"/>
    <property type="match status" value="1"/>
</dbReference>
<evidence type="ECO:0000313" key="7">
    <source>
        <dbReference type="EMBL" id="MCJ1962237.1"/>
    </source>
</evidence>
<keyword evidence="7" id="KW-0966">Cell projection</keyword>
<evidence type="ECO:0000256" key="2">
    <source>
        <dbReference type="ARBA" id="ARBA00004613"/>
    </source>
</evidence>
<comment type="caution">
    <text evidence="7">The sequence shown here is derived from an EMBL/GenBank/DDBJ whole genome shotgun (WGS) entry which is preliminary data.</text>
</comment>
<evidence type="ECO:0000256" key="4">
    <source>
        <dbReference type="ARBA" id="ARBA00023143"/>
    </source>
</evidence>
<keyword evidence="5" id="KW-0175">Coiled coil</keyword>
<dbReference type="Gene3D" id="1.20.1330.10">
    <property type="entry name" value="f41 fragment of flagellin, N-terminal domain"/>
    <property type="match status" value="1"/>
</dbReference>
<evidence type="ECO:0000256" key="1">
    <source>
        <dbReference type="ARBA" id="ARBA00004365"/>
    </source>
</evidence>